<dbReference type="Gene3D" id="1.20.1540.10">
    <property type="entry name" value="Rhomboid-like"/>
    <property type="match status" value="1"/>
</dbReference>
<sequence length="303" mass="33720">MLSFPKTSMRPLGFFAFSRTNILSANALSRSTANATRQFRRELVTHGRHSVHRRIVGIPCTGAFGSPPSSVLARLRPHSIRPYHSQLQSRGPFDWLDNIPGNFIFYGIMGINGLVFLAWMSETGQAKAAAARGERFHSWMTDNFMSSWHNTLARPWTLVTAMFSHNGVGHLFFNTFTFFFFTPTILGMLGNKRFIGLYLASGVITSACHIAWTNIVEHRDIPAMGASGAVYSLVSLLACVKPRMTFSLYGIIPVPAWALVPAIFLWETYSSVAYKDDNTSHAGHVAGLLSGVGYFLAKRYRIF</sequence>
<dbReference type="InterPro" id="IPR035952">
    <property type="entry name" value="Rhomboid-like_sf"/>
</dbReference>
<dbReference type="SUPFAM" id="SSF144091">
    <property type="entry name" value="Rhomboid-like"/>
    <property type="match status" value="1"/>
</dbReference>
<keyword evidence="4" id="KW-0378">Hydrolase</keyword>
<feature type="transmembrane region" description="Helical" evidence="7">
    <location>
        <begin position="278"/>
        <end position="297"/>
    </location>
</feature>
<evidence type="ECO:0000256" key="5">
    <source>
        <dbReference type="ARBA" id="ARBA00022989"/>
    </source>
</evidence>
<dbReference type="InterPro" id="IPR050925">
    <property type="entry name" value="Rhomboid_protease_S54"/>
</dbReference>
<evidence type="ECO:0000256" key="2">
    <source>
        <dbReference type="ARBA" id="ARBA00009045"/>
    </source>
</evidence>
<comment type="similarity">
    <text evidence="2">Belongs to the peptidase S54 family.</text>
</comment>
<evidence type="ECO:0000256" key="4">
    <source>
        <dbReference type="ARBA" id="ARBA00022801"/>
    </source>
</evidence>
<dbReference type="EMBL" id="JAUEPR010000001">
    <property type="protein sequence ID" value="KAK0490768.1"/>
    <property type="molecule type" value="Genomic_DNA"/>
</dbReference>
<keyword evidence="6 7" id="KW-0472">Membrane</keyword>
<evidence type="ECO:0000256" key="3">
    <source>
        <dbReference type="ARBA" id="ARBA00022692"/>
    </source>
</evidence>
<feature type="domain" description="Peptidase S54 rhomboid" evidence="8">
    <location>
        <begin position="155"/>
        <end position="296"/>
    </location>
</feature>
<dbReference type="PANTHER" id="PTHR43731">
    <property type="entry name" value="RHOMBOID PROTEASE"/>
    <property type="match status" value="1"/>
</dbReference>
<dbReference type="InterPro" id="IPR022764">
    <property type="entry name" value="Peptidase_S54_rhomboid_dom"/>
</dbReference>
<comment type="subcellular location">
    <subcellularLocation>
        <location evidence="1">Membrane</location>
        <topology evidence="1">Multi-pass membrane protein</topology>
    </subcellularLocation>
</comment>
<dbReference type="PANTHER" id="PTHR43731:SF14">
    <property type="entry name" value="PRESENILIN-ASSOCIATED RHOMBOID-LIKE PROTEIN, MITOCHONDRIAL"/>
    <property type="match status" value="1"/>
</dbReference>
<keyword evidence="10" id="KW-1185">Reference proteome</keyword>
<accession>A0AA39UJU8</accession>
<protein>
    <recommendedName>
        <fullName evidence="8">Peptidase S54 rhomboid domain-containing protein</fullName>
    </recommendedName>
</protein>
<dbReference type="GO" id="GO:0016020">
    <property type="term" value="C:membrane"/>
    <property type="evidence" value="ECO:0007669"/>
    <property type="project" value="UniProtKB-SubCell"/>
</dbReference>
<feature type="transmembrane region" description="Helical" evidence="7">
    <location>
        <begin position="221"/>
        <end position="239"/>
    </location>
</feature>
<dbReference type="GO" id="GO:0006465">
    <property type="term" value="P:signal peptide processing"/>
    <property type="evidence" value="ECO:0007669"/>
    <property type="project" value="TreeGrafter"/>
</dbReference>
<dbReference type="GO" id="GO:0004252">
    <property type="term" value="F:serine-type endopeptidase activity"/>
    <property type="evidence" value="ECO:0007669"/>
    <property type="project" value="InterPro"/>
</dbReference>
<keyword evidence="3 7" id="KW-0812">Transmembrane</keyword>
<dbReference type="AlphaFoldDB" id="A0AA39UJU8"/>
<dbReference type="Pfam" id="PF01694">
    <property type="entry name" value="Rhomboid"/>
    <property type="match status" value="1"/>
</dbReference>
<evidence type="ECO:0000256" key="7">
    <source>
        <dbReference type="SAM" id="Phobius"/>
    </source>
</evidence>
<feature type="transmembrane region" description="Helical" evidence="7">
    <location>
        <begin position="246"/>
        <end position="266"/>
    </location>
</feature>
<reference evidence="9" key="1">
    <citation type="submission" date="2023-06" db="EMBL/GenBank/DDBJ databases">
        <authorList>
            <consortium name="Lawrence Berkeley National Laboratory"/>
            <person name="Ahrendt S."/>
            <person name="Sahu N."/>
            <person name="Indic B."/>
            <person name="Wong-Bajracharya J."/>
            <person name="Merenyi Z."/>
            <person name="Ke H.-M."/>
            <person name="Monk M."/>
            <person name="Kocsube S."/>
            <person name="Drula E."/>
            <person name="Lipzen A."/>
            <person name="Balint B."/>
            <person name="Henrissat B."/>
            <person name="Andreopoulos B."/>
            <person name="Martin F.M."/>
            <person name="Harder C.B."/>
            <person name="Rigling D."/>
            <person name="Ford K.L."/>
            <person name="Foster G.D."/>
            <person name="Pangilinan J."/>
            <person name="Papanicolaou A."/>
            <person name="Barry K."/>
            <person name="LaButti K."/>
            <person name="Viragh M."/>
            <person name="Koriabine M."/>
            <person name="Yan M."/>
            <person name="Riley R."/>
            <person name="Champramary S."/>
            <person name="Plett K.L."/>
            <person name="Tsai I.J."/>
            <person name="Slot J."/>
            <person name="Sipos G."/>
            <person name="Plett J."/>
            <person name="Nagy L.G."/>
            <person name="Grigoriev I.V."/>
        </authorList>
    </citation>
    <scope>NUCLEOTIDE SEQUENCE</scope>
    <source>
        <strain evidence="9">ICMP 16352</strain>
    </source>
</reference>
<gene>
    <name evidence="9" type="ORF">IW261DRAFT_37170</name>
</gene>
<evidence type="ECO:0000313" key="10">
    <source>
        <dbReference type="Proteomes" id="UP001175227"/>
    </source>
</evidence>
<comment type="caution">
    <text evidence="9">The sequence shown here is derived from an EMBL/GenBank/DDBJ whole genome shotgun (WGS) entry which is preliminary data.</text>
</comment>
<feature type="transmembrane region" description="Helical" evidence="7">
    <location>
        <begin position="171"/>
        <end position="189"/>
    </location>
</feature>
<organism evidence="9 10">
    <name type="scientific">Armillaria novae-zelandiae</name>
    <dbReference type="NCBI Taxonomy" id="153914"/>
    <lineage>
        <taxon>Eukaryota</taxon>
        <taxon>Fungi</taxon>
        <taxon>Dikarya</taxon>
        <taxon>Basidiomycota</taxon>
        <taxon>Agaricomycotina</taxon>
        <taxon>Agaricomycetes</taxon>
        <taxon>Agaricomycetidae</taxon>
        <taxon>Agaricales</taxon>
        <taxon>Marasmiineae</taxon>
        <taxon>Physalacriaceae</taxon>
        <taxon>Armillaria</taxon>
    </lineage>
</organism>
<proteinExistence type="inferred from homology"/>
<feature type="transmembrane region" description="Helical" evidence="7">
    <location>
        <begin position="103"/>
        <end position="120"/>
    </location>
</feature>
<evidence type="ECO:0000256" key="6">
    <source>
        <dbReference type="ARBA" id="ARBA00023136"/>
    </source>
</evidence>
<evidence type="ECO:0000259" key="8">
    <source>
        <dbReference type="Pfam" id="PF01694"/>
    </source>
</evidence>
<evidence type="ECO:0000256" key="1">
    <source>
        <dbReference type="ARBA" id="ARBA00004141"/>
    </source>
</evidence>
<evidence type="ECO:0000313" key="9">
    <source>
        <dbReference type="EMBL" id="KAK0490768.1"/>
    </source>
</evidence>
<name>A0AA39UJU8_9AGAR</name>
<feature type="transmembrane region" description="Helical" evidence="7">
    <location>
        <begin position="196"/>
        <end position="215"/>
    </location>
</feature>
<keyword evidence="5 7" id="KW-1133">Transmembrane helix</keyword>
<dbReference type="Proteomes" id="UP001175227">
    <property type="component" value="Unassembled WGS sequence"/>
</dbReference>